<dbReference type="Gene3D" id="1.10.10.2910">
    <property type="match status" value="1"/>
</dbReference>
<evidence type="ECO:0000259" key="1">
    <source>
        <dbReference type="Pfam" id="PF06114"/>
    </source>
</evidence>
<evidence type="ECO:0000313" key="3">
    <source>
        <dbReference type="Proteomes" id="UP001387364"/>
    </source>
</evidence>
<dbReference type="EMBL" id="CP147406">
    <property type="protein sequence ID" value="WXB95047.1"/>
    <property type="molecule type" value="Genomic_DNA"/>
</dbReference>
<name>A0ABZ2NCS3_9BACI</name>
<gene>
    <name evidence="2" type="ORF">WDJ61_18905</name>
</gene>
<accession>A0ABZ2NCS3</accession>
<dbReference type="InterPro" id="IPR052345">
    <property type="entry name" value="Rad_response_metalloprotease"/>
</dbReference>
<reference evidence="2 3" key="1">
    <citation type="submission" date="2024-02" db="EMBL/GenBank/DDBJ databases">
        <title>Seven novel Bacillus-like species.</title>
        <authorList>
            <person name="Liu G."/>
        </authorList>
    </citation>
    <scope>NUCLEOTIDE SEQUENCE [LARGE SCALE GENOMIC DNA]</scope>
    <source>
        <strain evidence="2 3">FJAT-52991</strain>
        <plasmid evidence="2 3">unnamed2</plasmid>
    </source>
</reference>
<protein>
    <submittedName>
        <fullName evidence="2">ImmA/IrrE family metallo-endopeptidase</fullName>
    </submittedName>
</protein>
<dbReference type="PANTHER" id="PTHR43236">
    <property type="entry name" value="ANTITOXIN HIGA1"/>
    <property type="match status" value="1"/>
</dbReference>
<dbReference type="PANTHER" id="PTHR43236:SF1">
    <property type="entry name" value="BLL7220 PROTEIN"/>
    <property type="match status" value="1"/>
</dbReference>
<geneLocation type="plasmid" evidence="2 3">
    <name>unnamed2</name>
</geneLocation>
<keyword evidence="3" id="KW-1185">Reference proteome</keyword>
<sequence length="246" mass="28140">MNHQKQTEMIAEAFAASFIEDTIGRDIFIGSHIERILADQVTVIYQYVEDQAYFGAAIQHQNGEQFVALNTYHSLRLRYFTAAHELWHLLEGSQYQDENFDHERAADRFAAAIMLPKALTLELWRKFKKLYNAEQAILQIADLAAVPYVAVLRRLAELGENVSGLASSEEEWMTKRSPYNLPESVLDQPMPFTRFSAYEQAVDAAMEQAKLDNLAAANKLTHFAPEKAKKYQEETLLAYEENKDEA</sequence>
<dbReference type="Proteomes" id="UP001387364">
    <property type="component" value="Plasmid unnamed2"/>
</dbReference>
<keyword evidence="2" id="KW-0614">Plasmid</keyword>
<dbReference type="RefSeq" id="WP_338754936.1">
    <property type="nucleotide sequence ID" value="NZ_CP147406.1"/>
</dbReference>
<proteinExistence type="predicted"/>
<evidence type="ECO:0000313" key="2">
    <source>
        <dbReference type="EMBL" id="WXB95047.1"/>
    </source>
</evidence>
<dbReference type="Pfam" id="PF06114">
    <property type="entry name" value="Peptidase_M78"/>
    <property type="match status" value="1"/>
</dbReference>
<feature type="domain" description="IrrE N-terminal-like" evidence="1">
    <location>
        <begin position="59"/>
        <end position="155"/>
    </location>
</feature>
<dbReference type="InterPro" id="IPR010359">
    <property type="entry name" value="IrrE_HExxH"/>
</dbReference>
<organism evidence="2 3">
    <name type="scientific">Bacillus kandeliae</name>
    <dbReference type="NCBI Taxonomy" id="3129297"/>
    <lineage>
        <taxon>Bacteria</taxon>
        <taxon>Bacillati</taxon>
        <taxon>Bacillota</taxon>
        <taxon>Bacilli</taxon>
        <taxon>Bacillales</taxon>
        <taxon>Bacillaceae</taxon>
        <taxon>Bacillus</taxon>
    </lineage>
</organism>